<dbReference type="SUPFAM" id="SSF53092">
    <property type="entry name" value="Creatinase/prolidase N-terminal domain"/>
    <property type="match status" value="1"/>
</dbReference>
<evidence type="ECO:0000313" key="3">
    <source>
        <dbReference type="Proteomes" id="UP000006804"/>
    </source>
</evidence>
<dbReference type="EMBL" id="CP002351">
    <property type="protein sequence ID" value="AEH50316.1"/>
    <property type="molecule type" value="Genomic_DNA"/>
</dbReference>
<dbReference type="HOGENOM" id="CLU_053687_0_0_0"/>
<dbReference type="STRING" id="688269.Theth_0215"/>
<dbReference type="KEGG" id="tta:Theth_0215"/>
<dbReference type="Gene3D" id="3.90.230.10">
    <property type="entry name" value="Creatinase/methionine aminopeptidase superfamily"/>
    <property type="match status" value="1"/>
</dbReference>
<organism evidence="2 3">
    <name type="scientific">Pseudothermotoga thermarum DSM 5069</name>
    <dbReference type="NCBI Taxonomy" id="688269"/>
    <lineage>
        <taxon>Bacteria</taxon>
        <taxon>Thermotogati</taxon>
        <taxon>Thermotogota</taxon>
        <taxon>Thermotogae</taxon>
        <taxon>Thermotogales</taxon>
        <taxon>Thermotogaceae</taxon>
        <taxon>Pseudothermotoga</taxon>
    </lineage>
</organism>
<dbReference type="RefSeq" id="WP_013931539.1">
    <property type="nucleotide sequence ID" value="NC_015707.1"/>
</dbReference>
<sequence length="369" mass="42570">MIKQLFRQRIEMLRNYAAQKGYDGLLFSRCENFSWVTFGARNRVLLNSEVGVAHVLLIEDRIYLMTNNIEKRRIEEIELDEDILPEIELVEYIWYKRLEDVFKAFISGKKILSDTGMLGTTDVSNEIDQMRLVLTEYELENYRKLGKDCDEVFSKVMPTLKPEMTELEVAARISLELMSKDIEPLLILVFGEESSMLYRHNLPRNVKVGNKVFVSICARRKGLIVSATRTVLFKRDEKWIEQHRRNCYVEACAIARSRPGKKLCEVFEAIRKSYAEVGVPYEWSLHHQGGLAGYKAREIIASEMTDYVLRPNNVAAWNPTITGTKSEDTVAITEEGFEILSYPTSSGWPCVEFKIDGFVIKRPDILILS</sequence>
<dbReference type="Pfam" id="PF00557">
    <property type="entry name" value="Peptidase_M24"/>
    <property type="match status" value="1"/>
</dbReference>
<dbReference type="InterPro" id="IPR036005">
    <property type="entry name" value="Creatinase/aminopeptidase-like"/>
</dbReference>
<feature type="domain" description="Peptidase M24" evidence="1">
    <location>
        <begin position="140"/>
        <end position="334"/>
    </location>
</feature>
<dbReference type="OrthoDB" id="4850044at2"/>
<evidence type="ECO:0000259" key="1">
    <source>
        <dbReference type="Pfam" id="PF00557"/>
    </source>
</evidence>
<dbReference type="SUPFAM" id="SSF55920">
    <property type="entry name" value="Creatinase/aminopeptidase"/>
    <property type="match status" value="1"/>
</dbReference>
<reference evidence="2 3" key="1">
    <citation type="submission" date="2010-11" db="EMBL/GenBank/DDBJ databases">
        <title>The complete genome of Thermotoga thermarum DSM 5069.</title>
        <authorList>
            <consortium name="US DOE Joint Genome Institute (JGI-PGF)"/>
            <person name="Lucas S."/>
            <person name="Copeland A."/>
            <person name="Lapidus A."/>
            <person name="Bruce D."/>
            <person name="Goodwin L."/>
            <person name="Pitluck S."/>
            <person name="Kyrpides N."/>
            <person name="Mavromatis K."/>
            <person name="Ivanova N."/>
            <person name="Zeytun A."/>
            <person name="Brettin T."/>
            <person name="Detter J.C."/>
            <person name="Tapia R."/>
            <person name="Han C."/>
            <person name="Land M."/>
            <person name="Hauser L."/>
            <person name="Markowitz V."/>
            <person name="Cheng J.-F."/>
            <person name="Hugenholtz P."/>
            <person name="Woyke T."/>
            <person name="Wu D."/>
            <person name="Spring S."/>
            <person name="Schroeder M."/>
            <person name="Brambilla E."/>
            <person name="Klenk H.-P."/>
            <person name="Eisen J.A."/>
        </authorList>
    </citation>
    <scope>NUCLEOTIDE SEQUENCE [LARGE SCALE GENOMIC DNA]</scope>
    <source>
        <strain evidence="2 3">DSM 5069</strain>
    </source>
</reference>
<accession>F7YV28</accession>
<dbReference type="InterPro" id="IPR000994">
    <property type="entry name" value="Pept_M24"/>
</dbReference>
<dbReference type="Proteomes" id="UP000006804">
    <property type="component" value="Chromosome"/>
</dbReference>
<proteinExistence type="predicted"/>
<keyword evidence="3" id="KW-1185">Reference proteome</keyword>
<dbReference type="PATRIC" id="fig|688269.3.peg.220"/>
<dbReference type="InterPro" id="IPR050659">
    <property type="entry name" value="Peptidase_M24B"/>
</dbReference>
<dbReference type="InterPro" id="IPR029149">
    <property type="entry name" value="Creatin/AminoP/Spt16_N"/>
</dbReference>
<dbReference type="eggNOG" id="COG0006">
    <property type="taxonomic scope" value="Bacteria"/>
</dbReference>
<protein>
    <submittedName>
        <fullName evidence="2">Peptidase M24</fullName>
    </submittedName>
</protein>
<dbReference type="CDD" id="cd01066">
    <property type="entry name" value="APP_MetAP"/>
    <property type="match status" value="1"/>
</dbReference>
<name>F7YV28_9THEM</name>
<dbReference type="PANTHER" id="PTHR46112">
    <property type="entry name" value="AMINOPEPTIDASE"/>
    <property type="match status" value="1"/>
</dbReference>
<dbReference type="AlphaFoldDB" id="F7YV28"/>
<evidence type="ECO:0000313" key="2">
    <source>
        <dbReference type="EMBL" id="AEH50316.1"/>
    </source>
</evidence>
<gene>
    <name evidence="2" type="ORF">Theth_0215</name>
</gene>
<dbReference type="PANTHER" id="PTHR46112:SF2">
    <property type="entry name" value="XAA-PRO AMINOPEPTIDASE P-RELATED"/>
    <property type="match status" value="1"/>
</dbReference>